<sequence>MALTKINGNNIDTTTEALIKVLQLSGNGAYLKLPQYASQSAINSAIPSPAFGTIVFNNEEDAAQIYVADASQGNAGWTSVGGGGPSIGENSVIRTSQNFIESSVNIGSTSNGGVEFANAFSIGPITINSGVTVGMDNGSEWTIIGTNQYSSYRN</sequence>
<keyword evidence="2" id="KW-1185">Reference proteome</keyword>
<dbReference type="RefSeq" id="YP_007677206.1">
    <property type="nucleotide sequence ID" value="NC_020875.1"/>
</dbReference>
<proteinExistence type="predicted"/>
<dbReference type="GeneID" id="15013439"/>
<reference evidence="1 2" key="1">
    <citation type="submission" date="2010-03" db="EMBL/GenBank/DDBJ databases">
        <title>The Genome Sequence of Cyanophage S-SSM4.</title>
        <authorList>
            <consortium name="The Broad Institute Genome Sequencing Platform"/>
            <person name="Henn M.R."/>
            <person name="Sullivan M.S."/>
            <person name="Osburne M.S."/>
            <person name="Levin J."/>
            <person name="Malboeuf C."/>
            <person name="Casali M."/>
            <person name="Russ C."/>
            <person name="Lennon N."/>
            <person name="Erlich R."/>
            <person name="Young S.K."/>
            <person name="Koehrsen M."/>
            <person name="Yandava C."/>
            <person name="Zeng Q."/>
            <person name="Alvarado L."/>
            <person name="Anderson S."/>
            <person name="Berlin A."/>
            <person name="Borenstein D."/>
            <person name="Chen Z."/>
            <person name="Engels R."/>
            <person name="Freedman E."/>
            <person name="Gellesch M."/>
            <person name="Goldberg J."/>
            <person name="Green L."/>
            <person name="Griggs A."/>
            <person name="Gujja S."/>
            <person name="Heiman D."/>
            <person name="Hepburn T."/>
            <person name="Howarth C."/>
            <person name="Jen D."/>
            <person name="Larson L."/>
            <person name="Lewis B."/>
            <person name="Mehta T."/>
            <person name="Park D."/>
            <person name="Pearson M."/>
            <person name="Roberts A."/>
            <person name="Ryan E."/>
            <person name="Saif S."/>
            <person name="Shea T."/>
            <person name="Shenoy N."/>
            <person name="Sisk P."/>
            <person name="Stolte C."/>
            <person name="Sykes S."/>
            <person name="Walk T."/>
            <person name="White J."/>
            <person name="Yu Q."/>
            <person name="Coleman M.L."/>
            <person name="Huang K.H."/>
            <person name="Weigele P.R."/>
            <person name="DeFrancesco A.S."/>
            <person name="Kern S.E."/>
            <person name="Thompson L.R."/>
            <person name="Fu R."/>
            <person name="Hombeck B."/>
            <person name="Chisholm S.W."/>
            <person name="Haas B."/>
            <person name="Nusbaum C."/>
            <person name="Galagan J."/>
            <person name="Birren B."/>
        </authorList>
    </citation>
    <scope>NUCLEOTIDE SEQUENCE [LARGE SCALE GENOMIC DNA]</scope>
    <source>
        <strain evidence="1 2">S-SSM4</strain>
    </source>
</reference>
<evidence type="ECO:0000313" key="2">
    <source>
        <dbReference type="Proteomes" id="UP000203282"/>
    </source>
</evidence>
<protein>
    <submittedName>
        <fullName evidence="1">Uncharacterized protein</fullName>
    </submittedName>
</protein>
<dbReference type="OrthoDB" id="16214at10239"/>
<evidence type="ECO:0000313" key="1">
    <source>
        <dbReference type="EMBL" id="AGG54081.1"/>
    </source>
</evidence>
<name>M1U9A6_9CAUD</name>
<gene>
    <name evidence="1" type="ORF">CYXG_00017</name>
</gene>
<dbReference type="Proteomes" id="UP000203282">
    <property type="component" value="Segment"/>
</dbReference>
<organism evidence="1 2">
    <name type="scientific">Synechococcus phage S-SSM4</name>
    <dbReference type="NCBI Taxonomy" id="536466"/>
    <lineage>
        <taxon>Viruses</taxon>
        <taxon>Duplodnaviria</taxon>
        <taxon>Heunggongvirae</taxon>
        <taxon>Uroviricota</taxon>
        <taxon>Caudoviricetes</taxon>
        <taxon>Pantevenvirales</taxon>
        <taxon>Kyanoviridae</taxon>
        <taxon>Greenvirus</taxon>
        <taxon>Greenvirus ssm4</taxon>
    </lineage>
</organism>
<dbReference type="EMBL" id="HQ316583">
    <property type="protein sequence ID" value="AGG54081.1"/>
    <property type="molecule type" value="Genomic_DNA"/>
</dbReference>
<accession>M1U9A6</accession>
<dbReference type="KEGG" id="vg:15013439"/>